<feature type="transmembrane region" description="Helical" evidence="9">
    <location>
        <begin position="27"/>
        <end position="54"/>
    </location>
</feature>
<dbReference type="SMART" id="SM00387">
    <property type="entry name" value="HATPase_c"/>
    <property type="match status" value="1"/>
</dbReference>
<dbReference type="InterPro" id="IPR036890">
    <property type="entry name" value="HATPase_C_sf"/>
</dbReference>
<dbReference type="Gene3D" id="1.20.5.1930">
    <property type="match status" value="1"/>
</dbReference>
<evidence type="ECO:0000313" key="11">
    <source>
        <dbReference type="EMBL" id="MDP9847103.1"/>
    </source>
</evidence>
<comment type="caution">
    <text evidence="11">The sequence shown here is derived from an EMBL/GenBank/DDBJ whole genome shotgun (WGS) entry which is preliminary data.</text>
</comment>
<dbReference type="SUPFAM" id="SSF55874">
    <property type="entry name" value="ATPase domain of HSP90 chaperone/DNA topoisomerase II/histidine kinase"/>
    <property type="match status" value="1"/>
</dbReference>
<dbReference type="InterPro" id="IPR025828">
    <property type="entry name" value="Put_sensor_dom"/>
</dbReference>
<dbReference type="Pfam" id="PF07730">
    <property type="entry name" value="HisKA_3"/>
    <property type="match status" value="1"/>
</dbReference>
<dbReference type="RefSeq" id="WP_307564091.1">
    <property type="nucleotide sequence ID" value="NZ_JAUSQU010000001.1"/>
</dbReference>
<keyword evidence="3" id="KW-0597">Phosphoprotein</keyword>
<dbReference type="InterPro" id="IPR011712">
    <property type="entry name" value="Sig_transdc_His_kin_sub3_dim/P"/>
</dbReference>
<keyword evidence="4" id="KW-0808">Transferase</keyword>
<feature type="domain" description="Histidine kinase/HSP90-like ATPase" evidence="10">
    <location>
        <begin position="309"/>
        <end position="399"/>
    </location>
</feature>
<keyword evidence="5" id="KW-0547">Nucleotide-binding</keyword>
<dbReference type="GO" id="GO:0016301">
    <property type="term" value="F:kinase activity"/>
    <property type="evidence" value="ECO:0007669"/>
    <property type="project" value="UniProtKB-KW"/>
</dbReference>
<dbReference type="EC" id="2.7.13.3" evidence="2"/>
<dbReference type="CDD" id="cd16917">
    <property type="entry name" value="HATPase_UhpB-NarQ-NarX-like"/>
    <property type="match status" value="1"/>
</dbReference>
<keyword evidence="9" id="KW-0812">Transmembrane</keyword>
<keyword evidence="9" id="KW-1133">Transmembrane helix</keyword>
<feature type="transmembrane region" description="Helical" evidence="9">
    <location>
        <begin position="102"/>
        <end position="129"/>
    </location>
</feature>
<dbReference type="InterPro" id="IPR003594">
    <property type="entry name" value="HATPase_dom"/>
</dbReference>
<dbReference type="InterPro" id="IPR050482">
    <property type="entry name" value="Sensor_HK_TwoCompSys"/>
</dbReference>
<reference evidence="11 12" key="1">
    <citation type="submission" date="2023-07" db="EMBL/GenBank/DDBJ databases">
        <title>Sequencing the genomes of 1000 actinobacteria strains.</title>
        <authorList>
            <person name="Klenk H.-P."/>
        </authorList>
    </citation>
    <scope>NUCLEOTIDE SEQUENCE [LARGE SCALE GENOMIC DNA]</scope>
    <source>
        <strain evidence="11 12">DSM 46740</strain>
    </source>
</reference>
<evidence type="ECO:0000256" key="5">
    <source>
        <dbReference type="ARBA" id="ARBA00022741"/>
    </source>
</evidence>
<organism evidence="11 12">
    <name type="scientific">Streptosporangium lutulentum</name>
    <dbReference type="NCBI Taxonomy" id="1461250"/>
    <lineage>
        <taxon>Bacteria</taxon>
        <taxon>Bacillati</taxon>
        <taxon>Actinomycetota</taxon>
        <taxon>Actinomycetes</taxon>
        <taxon>Streptosporangiales</taxon>
        <taxon>Streptosporangiaceae</taxon>
        <taxon>Streptosporangium</taxon>
    </lineage>
</organism>
<accession>A0ABT9QK18</accession>
<gene>
    <name evidence="11" type="ORF">J2853_006314</name>
</gene>
<evidence type="ECO:0000256" key="3">
    <source>
        <dbReference type="ARBA" id="ARBA00022553"/>
    </source>
</evidence>
<evidence type="ECO:0000256" key="9">
    <source>
        <dbReference type="SAM" id="Phobius"/>
    </source>
</evidence>
<dbReference type="Pfam" id="PF02518">
    <property type="entry name" value="HATPase_c"/>
    <property type="match status" value="1"/>
</dbReference>
<dbReference type="PANTHER" id="PTHR24421:SF10">
    <property type="entry name" value="NITRATE_NITRITE SENSOR PROTEIN NARQ"/>
    <property type="match status" value="1"/>
</dbReference>
<evidence type="ECO:0000256" key="7">
    <source>
        <dbReference type="ARBA" id="ARBA00022840"/>
    </source>
</evidence>
<protein>
    <recommendedName>
        <fullName evidence="2">histidine kinase</fullName>
        <ecNumber evidence="2">2.7.13.3</ecNumber>
    </recommendedName>
</protein>
<dbReference type="Proteomes" id="UP001225356">
    <property type="component" value="Unassembled WGS sequence"/>
</dbReference>
<feature type="transmembrane region" description="Helical" evidence="9">
    <location>
        <begin position="144"/>
        <end position="166"/>
    </location>
</feature>
<evidence type="ECO:0000256" key="8">
    <source>
        <dbReference type="ARBA" id="ARBA00023012"/>
    </source>
</evidence>
<proteinExistence type="predicted"/>
<dbReference type="Pfam" id="PF13796">
    <property type="entry name" value="Sensor"/>
    <property type="match status" value="1"/>
</dbReference>
<dbReference type="EMBL" id="JAUSQU010000001">
    <property type="protein sequence ID" value="MDP9847103.1"/>
    <property type="molecule type" value="Genomic_DNA"/>
</dbReference>
<evidence type="ECO:0000256" key="2">
    <source>
        <dbReference type="ARBA" id="ARBA00012438"/>
    </source>
</evidence>
<comment type="catalytic activity">
    <reaction evidence="1">
        <text>ATP + protein L-histidine = ADP + protein N-phospho-L-histidine.</text>
        <dbReference type="EC" id="2.7.13.3"/>
    </reaction>
</comment>
<keyword evidence="6 11" id="KW-0418">Kinase</keyword>
<keyword evidence="9" id="KW-0472">Membrane</keyword>
<evidence type="ECO:0000256" key="1">
    <source>
        <dbReference type="ARBA" id="ARBA00000085"/>
    </source>
</evidence>
<dbReference type="Gene3D" id="3.30.565.10">
    <property type="entry name" value="Histidine kinase-like ATPase, C-terminal domain"/>
    <property type="match status" value="1"/>
</dbReference>
<dbReference type="PANTHER" id="PTHR24421">
    <property type="entry name" value="NITRATE/NITRITE SENSOR PROTEIN NARX-RELATED"/>
    <property type="match status" value="1"/>
</dbReference>
<evidence type="ECO:0000256" key="4">
    <source>
        <dbReference type="ARBA" id="ARBA00022679"/>
    </source>
</evidence>
<name>A0ABT9QK18_9ACTN</name>
<evidence type="ECO:0000259" key="10">
    <source>
        <dbReference type="SMART" id="SM00387"/>
    </source>
</evidence>
<sequence length="399" mass="43437">MYHSAALTALRRSPVRFWFTRWPWTSLAYLAIGALLWIFTLLAFTFIGTIPYWARWIATAERHRVRLAGFRPIPGRPPGAGLPGLQEPLLWREIAFALAHMLIGLFSFVALITGTTLVFAAIVAVFVLAGVDTPLIQDPSQAPLLVPVGLLIVVASPYAVTLLAYVQGALATALLSPRAEELQTQVASLARANIAELDRFEGERQRIERDLHDGTQQHLATSAMRLGMLELDVRETFPPGPEQDSALESLEAVRRETELALDTLRDVVHGLRPRTLIDDGLGAALRELARRVPINATVDAEGVGRFALPVESSLYYIASEAVTNAIKHATPDHIHIELAATFDRIMLTVSDDGLGGANSAHGTGMVGMYERTSLLSGELIVDSPPGGPTRIIADIPRPY</sequence>
<evidence type="ECO:0000313" key="12">
    <source>
        <dbReference type="Proteomes" id="UP001225356"/>
    </source>
</evidence>
<keyword evidence="12" id="KW-1185">Reference proteome</keyword>
<evidence type="ECO:0000256" key="6">
    <source>
        <dbReference type="ARBA" id="ARBA00022777"/>
    </source>
</evidence>
<keyword evidence="7" id="KW-0067">ATP-binding</keyword>
<keyword evidence="8" id="KW-0902">Two-component regulatory system</keyword>